<reference evidence="1" key="1">
    <citation type="journal article" date="2021" name="Sci. Adv.">
        <title>The American lobster genome reveals insights on longevity, neural, and immune adaptations.</title>
        <authorList>
            <person name="Polinski J.M."/>
            <person name="Zimin A.V."/>
            <person name="Clark K.F."/>
            <person name="Kohn A.B."/>
            <person name="Sadowski N."/>
            <person name="Timp W."/>
            <person name="Ptitsyn A."/>
            <person name="Khanna P."/>
            <person name="Romanova D.Y."/>
            <person name="Williams P."/>
            <person name="Greenwood S.J."/>
            <person name="Moroz L.L."/>
            <person name="Walt D.R."/>
            <person name="Bodnar A.G."/>
        </authorList>
    </citation>
    <scope>NUCLEOTIDE SEQUENCE</scope>
    <source>
        <strain evidence="1">GMGI-L3</strain>
    </source>
</reference>
<evidence type="ECO:0000313" key="1">
    <source>
        <dbReference type="EMBL" id="KAG7153516.1"/>
    </source>
</evidence>
<comment type="caution">
    <text evidence="1">The sequence shown here is derived from an EMBL/GenBank/DDBJ whole genome shotgun (WGS) entry which is preliminary data.</text>
</comment>
<gene>
    <name evidence="1" type="ORF">Hamer_G019584</name>
</gene>
<organism evidence="1 2">
    <name type="scientific">Homarus americanus</name>
    <name type="common">American lobster</name>
    <dbReference type="NCBI Taxonomy" id="6706"/>
    <lineage>
        <taxon>Eukaryota</taxon>
        <taxon>Metazoa</taxon>
        <taxon>Ecdysozoa</taxon>
        <taxon>Arthropoda</taxon>
        <taxon>Crustacea</taxon>
        <taxon>Multicrustacea</taxon>
        <taxon>Malacostraca</taxon>
        <taxon>Eumalacostraca</taxon>
        <taxon>Eucarida</taxon>
        <taxon>Decapoda</taxon>
        <taxon>Pleocyemata</taxon>
        <taxon>Astacidea</taxon>
        <taxon>Nephropoidea</taxon>
        <taxon>Nephropidae</taxon>
        <taxon>Homarus</taxon>
    </lineage>
</organism>
<dbReference type="AlphaFoldDB" id="A0A8J5MJB1"/>
<evidence type="ECO:0000313" key="2">
    <source>
        <dbReference type="Proteomes" id="UP000747542"/>
    </source>
</evidence>
<feature type="non-terminal residue" evidence="1">
    <location>
        <position position="68"/>
    </location>
</feature>
<proteinExistence type="predicted"/>
<dbReference type="Proteomes" id="UP000747542">
    <property type="component" value="Unassembled WGS sequence"/>
</dbReference>
<protein>
    <submittedName>
        <fullName evidence="1">Uncharacterized protein</fullName>
    </submittedName>
</protein>
<sequence>RTMLGIRGRFPRILPNIGKYGLSEEAIERFTYNTSVNRTMMGLRERIRRRILPNLFKYGLSEAIEIFT</sequence>
<dbReference type="EMBL" id="JAHLQT010046868">
    <property type="protein sequence ID" value="KAG7153516.1"/>
    <property type="molecule type" value="Genomic_DNA"/>
</dbReference>
<accession>A0A8J5MJB1</accession>
<name>A0A8J5MJB1_HOMAM</name>
<keyword evidence="2" id="KW-1185">Reference proteome</keyword>